<dbReference type="KEGG" id="ksk:KSE_58560"/>
<organism evidence="2 3">
    <name type="scientific">Kitasatospora setae (strain ATCC 33774 / DSM 43861 / JCM 3304 / KCC A-0304 / NBRC 14216 / KM-6054)</name>
    <name type="common">Streptomyces setae</name>
    <dbReference type="NCBI Taxonomy" id="452652"/>
    <lineage>
        <taxon>Bacteria</taxon>
        <taxon>Bacillati</taxon>
        <taxon>Actinomycetota</taxon>
        <taxon>Actinomycetes</taxon>
        <taxon>Kitasatosporales</taxon>
        <taxon>Streptomycetaceae</taxon>
        <taxon>Kitasatospora</taxon>
    </lineage>
</organism>
<name>E4N3Z5_KITSK</name>
<dbReference type="HOGENOM" id="CLU_173932_0_0_11"/>
<dbReference type="AlphaFoldDB" id="E4N3Z5"/>
<dbReference type="SUPFAM" id="SSF57884">
    <property type="entry name" value="Ada DNA repair protein, N-terminal domain (N-Ada 10)"/>
    <property type="match status" value="1"/>
</dbReference>
<dbReference type="RefSeq" id="WP_014138923.1">
    <property type="nucleotide sequence ID" value="NC_016109.1"/>
</dbReference>
<reference evidence="2 3" key="1">
    <citation type="journal article" date="2010" name="DNA Res.">
        <title>Genome sequence of Kitasatospora setae NBRC 14216T: an evolutionary snapshot of the family Streptomycetaceae.</title>
        <authorList>
            <person name="Ichikawa N."/>
            <person name="Oguchi A."/>
            <person name="Ikeda H."/>
            <person name="Ishikawa J."/>
            <person name="Kitani S."/>
            <person name="Watanabe Y."/>
            <person name="Nakamura S."/>
            <person name="Katano Y."/>
            <person name="Kishi E."/>
            <person name="Sasagawa M."/>
            <person name="Ankai A."/>
            <person name="Fukui S."/>
            <person name="Hashimoto Y."/>
            <person name="Kamata S."/>
            <person name="Otoguro M."/>
            <person name="Tanikawa S."/>
            <person name="Nihira T."/>
            <person name="Horinouchi S."/>
            <person name="Ohnishi Y."/>
            <person name="Hayakawa M."/>
            <person name="Kuzuyama T."/>
            <person name="Arisawa A."/>
            <person name="Nomoto F."/>
            <person name="Miura H."/>
            <person name="Takahashi Y."/>
            <person name="Fujita N."/>
        </authorList>
    </citation>
    <scope>NUCLEOTIDE SEQUENCE [LARGE SCALE GENOMIC DNA]</scope>
    <source>
        <strain evidence="3">ATCC 33774 / DSM 43861 / JCM 3304 / KCC A-0304 / NBRC 14216 / KM-6054</strain>
    </source>
</reference>
<evidence type="ECO:0000313" key="2">
    <source>
        <dbReference type="EMBL" id="BAJ31626.1"/>
    </source>
</evidence>
<accession>E4N3Z5</accession>
<dbReference type="InterPro" id="IPR035451">
    <property type="entry name" value="Ada-like_dom_sf"/>
</dbReference>
<sequence length="109" mass="11867">MEAAGTRGTGDAPASAPAAPRGYTLIGPDNRPYRSTTPGTLGGHRPGRRYGRLDCPSALRAVAAGHYVRHRVFFADEPTAVAAGYRPCAVCLPEEYRTWKTRKTRRTRP</sequence>
<dbReference type="PATRIC" id="fig|452652.3.peg.5863"/>
<dbReference type="eggNOG" id="COG2169">
    <property type="taxonomic scope" value="Bacteria"/>
</dbReference>
<dbReference type="Gene3D" id="3.40.10.10">
    <property type="entry name" value="DNA Methylphosphotriester Repair Domain"/>
    <property type="match status" value="1"/>
</dbReference>
<proteinExistence type="predicted"/>
<dbReference type="EMBL" id="AP010968">
    <property type="protein sequence ID" value="BAJ31626.1"/>
    <property type="molecule type" value="Genomic_DNA"/>
</dbReference>
<evidence type="ECO:0000313" key="3">
    <source>
        <dbReference type="Proteomes" id="UP000007076"/>
    </source>
</evidence>
<dbReference type="STRING" id="452652.KSE_58560"/>
<dbReference type="Proteomes" id="UP000007076">
    <property type="component" value="Chromosome"/>
</dbReference>
<evidence type="ECO:0000256" key="1">
    <source>
        <dbReference type="SAM" id="MobiDB-lite"/>
    </source>
</evidence>
<protein>
    <recommendedName>
        <fullName evidence="4">Ada DNA repair metal-binding domain-containing protein</fullName>
    </recommendedName>
</protein>
<gene>
    <name evidence="2" type="ordered locus">KSE_58560</name>
</gene>
<feature type="region of interest" description="Disordered" evidence="1">
    <location>
        <begin position="1"/>
        <end position="49"/>
    </location>
</feature>
<keyword evidence="3" id="KW-1185">Reference proteome</keyword>
<evidence type="ECO:0008006" key="4">
    <source>
        <dbReference type="Google" id="ProtNLM"/>
    </source>
</evidence>